<organism evidence="1 2">
    <name type="scientific">Gallibacterium genomosp. 2</name>
    <dbReference type="NCBI Taxonomy" id="155517"/>
    <lineage>
        <taxon>Bacteria</taxon>
        <taxon>Pseudomonadati</taxon>
        <taxon>Pseudomonadota</taxon>
        <taxon>Gammaproteobacteria</taxon>
        <taxon>Pasteurellales</taxon>
        <taxon>Pasteurellaceae</taxon>
        <taxon>Gallibacterium</taxon>
    </lineage>
</organism>
<proteinExistence type="predicted"/>
<name>A0A0A2XFV6_9PAST</name>
<dbReference type="Proteomes" id="UP000030418">
    <property type="component" value="Unassembled WGS sequence"/>
</dbReference>
<protein>
    <submittedName>
        <fullName evidence="1">Phage tail protein</fullName>
    </submittedName>
</protein>
<dbReference type="AlphaFoldDB" id="A0A0A2XFV6"/>
<dbReference type="InterPro" id="IPR019694">
    <property type="entry name" value="Phage_HP1_Orf23"/>
</dbReference>
<accession>A0A0A2XFV6</accession>
<dbReference type="EMBL" id="JPXY01000035">
    <property type="protein sequence ID" value="KGQ31231.1"/>
    <property type="molecule type" value="Genomic_DNA"/>
</dbReference>
<evidence type="ECO:0000313" key="1">
    <source>
        <dbReference type="EMBL" id="KGQ31231.1"/>
    </source>
</evidence>
<comment type="caution">
    <text evidence="1">The sequence shown here is derived from an EMBL/GenBank/DDBJ whole genome shotgun (WGS) entry which is preliminary data.</text>
</comment>
<dbReference type="Pfam" id="PF10758">
    <property type="entry name" value="DUF2586"/>
    <property type="match status" value="1"/>
</dbReference>
<keyword evidence="2" id="KW-1185">Reference proteome</keyword>
<gene>
    <name evidence="1" type="ORF">P375_08115</name>
</gene>
<reference evidence="1 2" key="1">
    <citation type="submission" date="2014-08" db="EMBL/GenBank/DDBJ databases">
        <title>Chaperone-usher fimbriae in a diverse selection of Gallibacterium genomes.</title>
        <authorList>
            <person name="Kudirkiene E."/>
            <person name="Bager R.J."/>
            <person name="Johnson T.J."/>
            <person name="Bojesen A.M."/>
        </authorList>
    </citation>
    <scope>NUCLEOTIDE SEQUENCE [LARGE SCALE GENOMIC DNA]</scope>
    <source>
        <strain evidence="1 2">CCM5976</strain>
    </source>
</reference>
<dbReference type="RefSeq" id="WP_039135912.1">
    <property type="nucleotide sequence ID" value="NZ_JPXY01000035.1"/>
</dbReference>
<evidence type="ECO:0000313" key="2">
    <source>
        <dbReference type="Proteomes" id="UP000030418"/>
    </source>
</evidence>
<sequence length="376" mass="41668">MTFPSATINTLNLLSGETKEIERHALFVGVGSKNKGKLLAVTPDSDFNEIFGASDTALKKQVYTAMVNANTDWFAHVYIADESSYDFAQIVRDAQTVSSFEYVVNTYTTGIDKTAINALQTLSRELLMTYSRRTFFIQALDGCSTDSSNGETWDQYVARLTELQKTVVADHVMLVPNLMGNDVGALAGRLANSAVTIADSPARVQTGALVNIGSNKPKDKDGVEISIAHLKALEQARYSTFMWYPDYDGYYWSDGRTLDVEGGDYQVIENVRVADKAARKVRLLAIAKIADRSFNSTSASTEYHKNYFAKPLRDMSKGAEVAGKQFPGECMPPKDDAITIVWKSKVKVELYMKIRPYDCPKDITVNIFLDLETLGD</sequence>